<feature type="domain" description="ANTAR" evidence="4">
    <location>
        <begin position="285"/>
        <end position="346"/>
    </location>
</feature>
<evidence type="ECO:0000313" key="5">
    <source>
        <dbReference type="EMBL" id="MEA5367141.1"/>
    </source>
</evidence>
<comment type="caution">
    <text evidence="5">The sequence shown here is derived from an EMBL/GenBank/DDBJ whole genome shotgun (WGS) entry which is preliminary data.</text>
</comment>
<accession>A0ABU5RLG3</accession>
<dbReference type="SUPFAM" id="SSF52091">
    <property type="entry name" value="SpoIIaa-like"/>
    <property type="match status" value="1"/>
</dbReference>
<dbReference type="InterPro" id="IPR036388">
    <property type="entry name" value="WH-like_DNA-bd_sf"/>
</dbReference>
<reference evidence="5 6" key="1">
    <citation type="submission" date="2023-12" db="EMBL/GenBank/DDBJ databases">
        <title>Amycolatopsis sp. V23-08.</title>
        <authorList>
            <person name="Somphong A."/>
        </authorList>
    </citation>
    <scope>NUCLEOTIDE SEQUENCE [LARGE SCALE GENOMIC DNA]</scope>
    <source>
        <strain evidence="5 6">V23-08</strain>
    </source>
</reference>
<dbReference type="SUPFAM" id="SSF52172">
    <property type="entry name" value="CheY-like"/>
    <property type="match status" value="1"/>
</dbReference>
<dbReference type="Gene3D" id="3.30.450.40">
    <property type="match status" value="1"/>
</dbReference>
<keyword evidence="2" id="KW-0804">Transcription</keyword>
<keyword evidence="1" id="KW-0805">Transcription regulation</keyword>
<dbReference type="SMART" id="SM01012">
    <property type="entry name" value="ANTAR"/>
    <property type="match status" value="1"/>
</dbReference>
<dbReference type="InterPro" id="IPR005561">
    <property type="entry name" value="ANTAR"/>
</dbReference>
<dbReference type="Gene3D" id="1.10.10.10">
    <property type="entry name" value="Winged helix-like DNA-binding domain superfamily/Winged helix DNA-binding domain"/>
    <property type="match status" value="1"/>
</dbReference>
<dbReference type="InterPro" id="IPR011006">
    <property type="entry name" value="CheY-like_superfamily"/>
</dbReference>
<dbReference type="RefSeq" id="WP_323336898.1">
    <property type="nucleotide sequence ID" value="NZ_JAYFSI010000020.1"/>
</dbReference>
<evidence type="ECO:0000256" key="1">
    <source>
        <dbReference type="ARBA" id="ARBA00023015"/>
    </source>
</evidence>
<dbReference type="EMBL" id="JAYFSI010000020">
    <property type="protein sequence ID" value="MEA5367141.1"/>
    <property type="molecule type" value="Genomic_DNA"/>
</dbReference>
<protein>
    <submittedName>
        <fullName evidence="5">ANTAR domain-containing protein</fullName>
    </submittedName>
</protein>
<dbReference type="InterPro" id="IPR036513">
    <property type="entry name" value="STAS_dom_sf"/>
</dbReference>
<dbReference type="Proteomes" id="UP001304298">
    <property type="component" value="Unassembled WGS sequence"/>
</dbReference>
<dbReference type="Pfam" id="PF01740">
    <property type="entry name" value="STAS"/>
    <property type="match status" value="1"/>
</dbReference>
<feature type="domain" description="STAS" evidence="3">
    <location>
        <begin position="17"/>
        <end position="113"/>
    </location>
</feature>
<keyword evidence="6" id="KW-1185">Reference proteome</keyword>
<dbReference type="Gene3D" id="3.30.750.24">
    <property type="entry name" value="STAS domain"/>
    <property type="match status" value="1"/>
</dbReference>
<organism evidence="5 6">
    <name type="scientific">Amycolatopsis heterodermiae</name>
    <dbReference type="NCBI Taxonomy" id="3110235"/>
    <lineage>
        <taxon>Bacteria</taxon>
        <taxon>Bacillati</taxon>
        <taxon>Actinomycetota</taxon>
        <taxon>Actinomycetes</taxon>
        <taxon>Pseudonocardiales</taxon>
        <taxon>Pseudonocardiaceae</taxon>
        <taxon>Amycolatopsis</taxon>
    </lineage>
</organism>
<sequence>MDRDVVINPVQVRSIALQLTGELTPASVLAVADVVDHAAPGLSALVLGLRALDLLSVSGLRPLTALSGKLALDGVRCCVVVQPGTATAAVFEGADAHDVLPSFPDVEQALSETTTDTEVVAQPFEMLTRALLGTRTVGGALQHVVDATAVAIPAAAVVSVTLRSSEGEVFTPVHTDGAAADLDRVQYATGRGPCLDSADPRGPAYAASHDLEAERRWPEFAAAAAAAGYRAVHSTEVLPGAGPGRSTGALNIYFIDPYTLDDTDRHTALLLATHAALALAHARSTELADLNDIRLHQAIDTRDVIGQAKGILMHRQGITADEAFALLRATSQNLNVKLVDIARNLVDRHSELDR</sequence>
<dbReference type="PROSITE" id="PS50921">
    <property type="entry name" value="ANTAR"/>
    <property type="match status" value="1"/>
</dbReference>
<dbReference type="InterPro" id="IPR002645">
    <property type="entry name" value="STAS_dom"/>
</dbReference>
<dbReference type="Pfam" id="PF03861">
    <property type="entry name" value="ANTAR"/>
    <property type="match status" value="1"/>
</dbReference>
<dbReference type="InterPro" id="IPR029016">
    <property type="entry name" value="GAF-like_dom_sf"/>
</dbReference>
<dbReference type="SUPFAM" id="SSF55781">
    <property type="entry name" value="GAF domain-like"/>
    <property type="match status" value="1"/>
</dbReference>
<name>A0ABU5RLG3_9PSEU</name>
<evidence type="ECO:0000259" key="3">
    <source>
        <dbReference type="PROSITE" id="PS50801"/>
    </source>
</evidence>
<dbReference type="PROSITE" id="PS50801">
    <property type="entry name" value="STAS"/>
    <property type="match status" value="1"/>
</dbReference>
<gene>
    <name evidence="5" type="ORF">VA596_46970</name>
</gene>
<evidence type="ECO:0000259" key="4">
    <source>
        <dbReference type="PROSITE" id="PS50921"/>
    </source>
</evidence>
<proteinExistence type="predicted"/>
<evidence type="ECO:0000256" key="2">
    <source>
        <dbReference type="ARBA" id="ARBA00023163"/>
    </source>
</evidence>
<evidence type="ECO:0000313" key="6">
    <source>
        <dbReference type="Proteomes" id="UP001304298"/>
    </source>
</evidence>